<evidence type="ECO:0000256" key="1">
    <source>
        <dbReference type="ARBA" id="ARBA00004370"/>
    </source>
</evidence>
<dbReference type="InterPro" id="IPR000184">
    <property type="entry name" value="Bac_surfAg_D15"/>
</dbReference>
<organism evidence="4">
    <name type="scientific">human gut metagenome</name>
    <dbReference type="NCBI Taxonomy" id="408170"/>
    <lineage>
        <taxon>unclassified sequences</taxon>
        <taxon>metagenomes</taxon>
        <taxon>organismal metagenomes</taxon>
    </lineage>
</organism>
<protein>
    <submittedName>
        <fullName evidence="4">Secreted protein containing Bacterial surface antigen (D15) domain protein</fullName>
    </submittedName>
</protein>
<dbReference type="GO" id="GO:0019867">
    <property type="term" value="C:outer membrane"/>
    <property type="evidence" value="ECO:0007669"/>
    <property type="project" value="InterPro"/>
</dbReference>
<dbReference type="Pfam" id="PF01103">
    <property type="entry name" value="Omp85"/>
    <property type="match status" value="1"/>
</dbReference>
<evidence type="ECO:0000256" key="2">
    <source>
        <dbReference type="ARBA" id="ARBA00023136"/>
    </source>
</evidence>
<dbReference type="EMBL" id="AJWY01006438">
    <property type="protein sequence ID" value="EKC66856.1"/>
    <property type="molecule type" value="Genomic_DNA"/>
</dbReference>
<dbReference type="Gene3D" id="2.40.160.50">
    <property type="entry name" value="membrane protein fhac: a member of the omp85/tpsb transporter family"/>
    <property type="match status" value="1"/>
</dbReference>
<name>K1U5T1_9ZZZZ</name>
<reference evidence="4" key="1">
    <citation type="journal article" date="2013" name="Environ. Microbiol.">
        <title>Microbiota from the distal guts of lean and obese adolescents exhibit partial functional redundancy besides clear differences in community structure.</title>
        <authorList>
            <person name="Ferrer M."/>
            <person name="Ruiz A."/>
            <person name="Lanza F."/>
            <person name="Haange S.B."/>
            <person name="Oberbach A."/>
            <person name="Till H."/>
            <person name="Bargiela R."/>
            <person name="Campoy C."/>
            <person name="Segura M.T."/>
            <person name="Richter M."/>
            <person name="von Bergen M."/>
            <person name="Seifert J."/>
            <person name="Suarez A."/>
        </authorList>
    </citation>
    <scope>NUCLEOTIDE SEQUENCE</scope>
</reference>
<feature type="domain" description="Bacterial surface antigen (D15)" evidence="3">
    <location>
        <begin position="141"/>
        <end position="396"/>
    </location>
</feature>
<dbReference type="AlphaFoldDB" id="K1U5T1"/>
<evidence type="ECO:0000313" key="4">
    <source>
        <dbReference type="EMBL" id="EKC66856.1"/>
    </source>
</evidence>
<proteinExistence type="predicted"/>
<gene>
    <name evidence="4" type="ORF">LEA_09603</name>
</gene>
<evidence type="ECO:0000259" key="3">
    <source>
        <dbReference type="Pfam" id="PF01103"/>
    </source>
</evidence>
<sequence length="411" mass="46895">MARRLAVLCLAWVSLALPCLAQERSFISGDDTLHYVYTPLPVDSTAVAGDARQRRDPFFRRLVKYFEGSNVDRTFEKKIDFTFAGGPSYSKTTSLGIGLLAAGLYRLDRTDSVTAPSDVSLFANISISGVYAVGVTGNTIFSQDRRRLNYTVMFSSTPRDMWGVGYNAGRYNKPVSYTEKHYLVEANYLYRILPKTYIGTVLSFEHTAGKKFSDEKEFSYLTYLHGEKTHYTATGLGVTVEYDSRDFIPNPFRGIYLSFQERIFPKGLGNCDKTLWRTIFKANAYQRVWKDCILAADLYAVFNSEGTPWPMLARLGDNQRMRGYYQGRYADNSMITMQIELRQRVWRRIGCTVWGGAGNVFSSLDRFDWSHTLPNYGLGLRWELKKRVNVRLDYGFGKDTSSFLLSVNEAF</sequence>
<comment type="subcellular location">
    <subcellularLocation>
        <location evidence="1">Membrane</location>
    </subcellularLocation>
</comment>
<comment type="caution">
    <text evidence="4">The sequence shown here is derived from an EMBL/GenBank/DDBJ whole genome shotgun (WGS) entry which is preliminary data.</text>
</comment>
<keyword evidence="2" id="KW-0472">Membrane</keyword>
<accession>K1U5T1</accession>